<sequence>MGKIVSFGHNMFFNVTLSFHAVNLVIKFCQWEKRLFSRGLMEPCDVYYEFRGQFCELHGNLNEAVGSYLQDLRRPKFSLQVMIIFYDMKLQRCQVLAFSLKDVNGVRRFSVLCRQAMEILVGGAKLVILPIASIVASSLILHTSGTTSRLSAPLQILLSIKFLTFDAPQ</sequence>
<dbReference type="GeneID" id="103699143"/>
<keyword evidence="1" id="KW-1133">Transmembrane helix</keyword>
<organism evidence="2 4">
    <name type="scientific">Phoenix dactylifera</name>
    <name type="common">Date palm</name>
    <dbReference type="NCBI Taxonomy" id="42345"/>
    <lineage>
        <taxon>Eukaryota</taxon>
        <taxon>Viridiplantae</taxon>
        <taxon>Streptophyta</taxon>
        <taxon>Embryophyta</taxon>
        <taxon>Tracheophyta</taxon>
        <taxon>Spermatophyta</taxon>
        <taxon>Magnoliopsida</taxon>
        <taxon>Liliopsida</taxon>
        <taxon>Arecaceae</taxon>
        <taxon>Coryphoideae</taxon>
        <taxon>Phoeniceae</taxon>
        <taxon>Phoenix</taxon>
    </lineage>
</organism>
<evidence type="ECO:0000256" key="1">
    <source>
        <dbReference type="SAM" id="Phobius"/>
    </source>
</evidence>
<keyword evidence="2" id="KW-1185">Reference proteome</keyword>
<protein>
    <submittedName>
        <fullName evidence="3 4">Uncharacterized protein LOC103699143 isoform X1</fullName>
    </submittedName>
</protein>
<feature type="transmembrane region" description="Helical" evidence="1">
    <location>
        <begin position="12"/>
        <end position="29"/>
    </location>
</feature>
<dbReference type="RefSeq" id="XP_026661947.2">
    <property type="nucleotide sequence ID" value="XM_026806146.2"/>
</dbReference>
<accession>A0A8B8J6N1</accession>
<evidence type="ECO:0000313" key="3">
    <source>
        <dbReference type="RefSeq" id="XP_026661946.2"/>
    </source>
</evidence>
<dbReference type="KEGG" id="pda:103699143"/>
<feature type="transmembrane region" description="Helical" evidence="1">
    <location>
        <begin position="117"/>
        <end position="141"/>
    </location>
</feature>
<gene>
    <name evidence="3 4" type="primary">LOC103699143</name>
</gene>
<evidence type="ECO:0000313" key="4">
    <source>
        <dbReference type="RefSeq" id="XP_026661947.2"/>
    </source>
</evidence>
<proteinExistence type="predicted"/>
<keyword evidence="1" id="KW-0812">Transmembrane</keyword>
<dbReference type="Proteomes" id="UP000228380">
    <property type="component" value="Chromosome 8"/>
</dbReference>
<evidence type="ECO:0000313" key="2">
    <source>
        <dbReference type="Proteomes" id="UP000228380"/>
    </source>
</evidence>
<reference evidence="2" key="1">
    <citation type="journal article" date="2019" name="Nat. Commun.">
        <title>Genome-wide association mapping of date palm fruit traits.</title>
        <authorList>
            <person name="Hazzouri K.M."/>
            <person name="Gros-Balthazard M."/>
            <person name="Flowers J.M."/>
            <person name="Copetti D."/>
            <person name="Lemansour A."/>
            <person name="Lebrun M."/>
            <person name="Masmoudi K."/>
            <person name="Ferrand S."/>
            <person name="Dhar M.I."/>
            <person name="Fresquez Z.A."/>
            <person name="Rosas U."/>
            <person name="Zhang J."/>
            <person name="Talag J."/>
            <person name="Lee S."/>
            <person name="Kudrna D."/>
            <person name="Powell R.F."/>
            <person name="Leitch I.J."/>
            <person name="Krueger R.R."/>
            <person name="Wing R.A."/>
            <person name="Amiri K.M.A."/>
            <person name="Purugganan M.D."/>
        </authorList>
    </citation>
    <scope>NUCLEOTIDE SEQUENCE [LARGE SCALE GENOMIC DNA]</scope>
    <source>
        <strain evidence="2">cv. Khalas</strain>
    </source>
</reference>
<reference evidence="3 4" key="2">
    <citation type="submission" date="2025-04" db="UniProtKB">
        <authorList>
            <consortium name="RefSeq"/>
        </authorList>
    </citation>
    <scope>IDENTIFICATION</scope>
    <source>
        <tissue evidence="3 4">Young leaves</tissue>
    </source>
</reference>
<dbReference type="RefSeq" id="XP_026661946.2">
    <property type="nucleotide sequence ID" value="XM_026806145.2"/>
</dbReference>
<keyword evidence="1" id="KW-0472">Membrane</keyword>
<dbReference type="AlphaFoldDB" id="A0A8B8J6N1"/>
<name>A0A8B8J6N1_PHODC</name>